<organism evidence="1 2">
    <name type="scientific">Fructilactobacillus carniphilus</name>
    <dbReference type="NCBI Taxonomy" id="2940297"/>
    <lineage>
        <taxon>Bacteria</taxon>
        <taxon>Bacillati</taxon>
        <taxon>Bacillota</taxon>
        <taxon>Bacilli</taxon>
        <taxon>Lactobacillales</taxon>
        <taxon>Lactobacillaceae</taxon>
        <taxon>Fructilactobacillus</taxon>
    </lineage>
</organism>
<dbReference type="Gene3D" id="3.10.20.90">
    <property type="entry name" value="Phosphatidylinositol 3-kinase Catalytic Subunit, Chain A, domain 1"/>
    <property type="match status" value="1"/>
</dbReference>
<dbReference type="Proteomes" id="UP001056164">
    <property type="component" value="Chromosome"/>
</dbReference>
<dbReference type="EMBL" id="CP097121">
    <property type="protein sequence ID" value="USS90289.1"/>
    <property type="molecule type" value="Genomic_DNA"/>
</dbReference>
<protein>
    <submittedName>
        <fullName evidence="1">EsaB/YukD family protein</fullName>
    </submittedName>
</protein>
<accession>A0ABY5BUV7</accession>
<proteinExistence type="predicted"/>
<reference evidence="1" key="1">
    <citation type="submission" date="2022-05" db="EMBL/GenBank/DDBJ databases">
        <authorList>
            <person name="Oliphant S.A."/>
            <person name="Watson-Haigh N.S."/>
            <person name="Sumby K.M."/>
            <person name="Gardner J.M."/>
            <person name="Jiranek V."/>
        </authorList>
    </citation>
    <scope>NUCLEOTIDE SEQUENCE</scope>
    <source>
        <strain evidence="1">KI4_A6</strain>
    </source>
</reference>
<keyword evidence="2" id="KW-1185">Reference proteome</keyword>
<gene>
    <name evidence="1" type="ORF">M3M37_05450</name>
</gene>
<evidence type="ECO:0000313" key="1">
    <source>
        <dbReference type="EMBL" id="USS90289.1"/>
    </source>
</evidence>
<name>A0ABY5BUV7_9LACO</name>
<sequence>MNNHINIEIRNGKESLDLRIPNKLTLKSLKRLIAPILFREGIVDNDFYELKVANKSGFFVLPLKDYAIGDGDIFIISHLGEDDNERD</sequence>
<evidence type="ECO:0000313" key="2">
    <source>
        <dbReference type="Proteomes" id="UP001056164"/>
    </source>
</evidence>
<dbReference type="RefSeq" id="WP_252794748.1">
    <property type="nucleotide sequence ID" value="NZ_CP097121.1"/>
</dbReference>